<accession>A0A8C9G3S1</accession>
<name>A0A8C9G3S1_PAVCR</name>
<dbReference type="InterPro" id="IPR001855">
    <property type="entry name" value="Defensin_beta-like"/>
</dbReference>
<evidence type="ECO:0000259" key="1">
    <source>
        <dbReference type="Pfam" id="PF00711"/>
    </source>
</evidence>
<sequence length="58" mass="6291">SPCLAESEGRNFLAVVAGLSSPRRDMLLCRGGSCHFGRCPSHLIKVGSCFGFRSCCKW</sequence>
<reference evidence="2" key="2">
    <citation type="submission" date="2025-09" db="UniProtKB">
        <authorList>
            <consortium name="Ensembl"/>
        </authorList>
    </citation>
    <scope>IDENTIFICATION</scope>
</reference>
<reference evidence="2" key="1">
    <citation type="submission" date="2025-08" db="UniProtKB">
        <authorList>
            <consortium name="Ensembl"/>
        </authorList>
    </citation>
    <scope>IDENTIFICATION</scope>
</reference>
<dbReference type="GO" id="GO:0006952">
    <property type="term" value="P:defense response"/>
    <property type="evidence" value="ECO:0007669"/>
    <property type="project" value="InterPro"/>
</dbReference>
<dbReference type="Ensembl" id="ENSPSTT00000023000.1">
    <property type="protein sequence ID" value="ENSPSTP00000021903.1"/>
    <property type="gene ID" value="ENSPSTG00000016036.1"/>
</dbReference>
<dbReference type="AlphaFoldDB" id="A0A8C9G3S1"/>
<dbReference type="SUPFAM" id="SSF57392">
    <property type="entry name" value="Defensin-like"/>
    <property type="match status" value="1"/>
</dbReference>
<dbReference type="Pfam" id="PF00711">
    <property type="entry name" value="Defensin_beta"/>
    <property type="match status" value="1"/>
</dbReference>
<protein>
    <recommendedName>
        <fullName evidence="1">Beta-defensin-like domain-containing protein</fullName>
    </recommendedName>
</protein>
<dbReference type="GO" id="GO:0005576">
    <property type="term" value="C:extracellular region"/>
    <property type="evidence" value="ECO:0007669"/>
    <property type="project" value="InterPro"/>
</dbReference>
<feature type="domain" description="Beta-defensin-like" evidence="1">
    <location>
        <begin position="29"/>
        <end position="57"/>
    </location>
</feature>
<proteinExistence type="predicted"/>
<organism evidence="2 3">
    <name type="scientific">Pavo cristatus</name>
    <name type="common">Indian peafowl</name>
    <name type="synonym">Blue peafowl</name>
    <dbReference type="NCBI Taxonomy" id="9049"/>
    <lineage>
        <taxon>Eukaryota</taxon>
        <taxon>Metazoa</taxon>
        <taxon>Chordata</taxon>
        <taxon>Craniata</taxon>
        <taxon>Vertebrata</taxon>
        <taxon>Euteleostomi</taxon>
        <taxon>Archelosauria</taxon>
        <taxon>Archosauria</taxon>
        <taxon>Dinosauria</taxon>
        <taxon>Saurischia</taxon>
        <taxon>Theropoda</taxon>
        <taxon>Coelurosauria</taxon>
        <taxon>Aves</taxon>
        <taxon>Neognathae</taxon>
        <taxon>Galloanserae</taxon>
        <taxon>Galliformes</taxon>
        <taxon>Phasianidae</taxon>
        <taxon>Phasianinae</taxon>
        <taxon>Pavo</taxon>
    </lineage>
</organism>
<evidence type="ECO:0000313" key="2">
    <source>
        <dbReference type="Ensembl" id="ENSPSTP00000021903.1"/>
    </source>
</evidence>
<dbReference type="Proteomes" id="UP000694428">
    <property type="component" value="Unplaced"/>
</dbReference>
<keyword evidence="3" id="KW-1185">Reference proteome</keyword>
<evidence type="ECO:0000313" key="3">
    <source>
        <dbReference type="Proteomes" id="UP000694428"/>
    </source>
</evidence>